<evidence type="ECO:0000256" key="5">
    <source>
        <dbReference type="SAM" id="MobiDB-lite"/>
    </source>
</evidence>
<comment type="caution">
    <text evidence="7">The sequence shown here is derived from an EMBL/GenBank/DDBJ whole genome shotgun (WGS) entry which is preliminary data.</text>
</comment>
<organism evidence="7 8">
    <name type="scientific">Kineococcus mangrovi</name>
    <dbReference type="NCBI Taxonomy" id="1660183"/>
    <lineage>
        <taxon>Bacteria</taxon>
        <taxon>Bacillati</taxon>
        <taxon>Actinomycetota</taxon>
        <taxon>Actinomycetes</taxon>
        <taxon>Kineosporiales</taxon>
        <taxon>Kineosporiaceae</taxon>
        <taxon>Kineococcus</taxon>
    </lineage>
</organism>
<dbReference type="Gene3D" id="2.115.10.20">
    <property type="entry name" value="Glycosyl hydrolase domain, family 43"/>
    <property type="match status" value="1"/>
</dbReference>
<dbReference type="PANTHER" id="PTHR42812">
    <property type="entry name" value="BETA-XYLOSIDASE"/>
    <property type="match status" value="1"/>
</dbReference>
<feature type="region of interest" description="Disordered" evidence="5">
    <location>
        <begin position="1"/>
        <end position="27"/>
    </location>
</feature>
<dbReference type="SUPFAM" id="SSF49899">
    <property type="entry name" value="Concanavalin A-like lectins/glucanases"/>
    <property type="match status" value="1"/>
</dbReference>
<dbReference type="SUPFAM" id="SSF75005">
    <property type="entry name" value="Arabinanase/levansucrase/invertase"/>
    <property type="match status" value="1"/>
</dbReference>
<comment type="similarity">
    <text evidence="1 4">Belongs to the glycosyl hydrolase 43 family.</text>
</comment>
<keyword evidence="3 4" id="KW-0326">Glycosidase</keyword>
<evidence type="ECO:0000259" key="6">
    <source>
        <dbReference type="Pfam" id="PF17851"/>
    </source>
</evidence>
<dbReference type="InterPro" id="IPR051795">
    <property type="entry name" value="Glycosyl_Hydrlase_43"/>
</dbReference>
<keyword evidence="8" id="KW-1185">Reference proteome</keyword>
<keyword evidence="2 4" id="KW-0378">Hydrolase</keyword>
<evidence type="ECO:0000313" key="7">
    <source>
        <dbReference type="EMBL" id="MEZ0492011.1"/>
    </source>
</evidence>
<feature type="domain" description="Beta-xylosidase C-terminal Concanavalin A-like" evidence="6">
    <location>
        <begin position="346"/>
        <end position="521"/>
    </location>
</feature>
<dbReference type="Proteomes" id="UP001566476">
    <property type="component" value="Unassembled WGS sequence"/>
</dbReference>
<sequence>MSVTDAGAPGDPAGPAAPGTLENPQTRETPAATYRNPVLAADWPDPDAVRVGPDYYLVASSFNRSPGLPVLHSRDLVNWELLTHALPRVDASGAFALPRHGGGVWAPAIRFHDGVFHVVYPDPDRGVFVVSATDPAGPWSPPRPLLTGLGLIDPCPFWDEDGSAWLVHGWARSRSGTGNRLSLVPVDAGLTRALGPGRVLVDGRDVPGCTTLEGPKLYRRGSSYYVFAPAGGVATGWQSVFRSGSLQGPWEHRVVLRQGGTDVNGPHQGAWVDTPAGDDWFLHFQDTGAAGRVVHLQPLRWAEDGWPVIGATPGSGGDGGQWGEPVAQHPSPHGTAQGSRLPGGGDDFANGPGPQWRWQADVPAGQASGGEDGGGLVLRGDANDTGNVRTLPQVMGQPLPLVSTRFTTTVSLDGPPGARAGVAVLGRSYSWTGVRRHPDGHDEVVVGRRGPDDLDERVEVHGAVPAGSALEVELVVHEGATTSTAVRRPGHDLEVLVRDEPAVAGHWIGAETALFAAAPLGGSPGTGRFGPVERTVEEERP</sequence>
<dbReference type="EMBL" id="JBGGTQ010000003">
    <property type="protein sequence ID" value="MEZ0492011.1"/>
    <property type="molecule type" value="Genomic_DNA"/>
</dbReference>
<feature type="region of interest" description="Disordered" evidence="5">
    <location>
        <begin position="312"/>
        <end position="375"/>
    </location>
</feature>
<dbReference type="CDD" id="cd09001">
    <property type="entry name" value="GH43_FsAxh1-like"/>
    <property type="match status" value="1"/>
</dbReference>
<reference evidence="7 8" key="1">
    <citation type="submission" date="2024-07" db="EMBL/GenBank/DDBJ databases">
        <authorList>
            <person name="Thanompreechachai J."/>
            <person name="Duangmal K."/>
        </authorList>
    </citation>
    <scope>NUCLEOTIDE SEQUENCE [LARGE SCALE GENOMIC DNA]</scope>
    <source>
        <strain evidence="7 8">TBRC 1896</strain>
    </source>
</reference>
<feature type="compositionally biased region" description="Low complexity" evidence="5">
    <location>
        <begin position="1"/>
        <end position="19"/>
    </location>
</feature>
<dbReference type="Pfam" id="PF04616">
    <property type="entry name" value="Glyco_hydro_43"/>
    <property type="match status" value="1"/>
</dbReference>
<proteinExistence type="inferred from homology"/>
<evidence type="ECO:0000256" key="4">
    <source>
        <dbReference type="RuleBase" id="RU361187"/>
    </source>
</evidence>
<dbReference type="InterPro" id="IPR023296">
    <property type="entry name" value="Glyco_hydro_beta-prop_sf"/>
</dbReference>
<dbReference type="RefSeq" id="WP_370718062.1">
    <property type="nucleotide sequence ID" value="NZ_JBGGTQ010000003.1"/>
</dbReference>
<feature type="region of interest" description="Disordered" evidence="5">
    <location>
        <begin position="521"/>
        <end position="541"/>
    </location>
</feature>
<protein>
    <submittedName>
        <fullName evidence="7">Family 43 glycosylhydrolase</fullName>
    </submittedName>
</protein>
<evidence type="ECO:0000256" key="3">
    <source>
        <dbReference type="ARBA" id="ARBA00023295"/>
    </source>
</evidence>
<accession>A0ABV4I400</accession>
<evidence type="ECO:0000256" key="2">
    <source>
        <dbReference type="ARBA" id="ARBA00022801"/>
    </source>
</evidence>
<evidence type="ECO:0000313" key="8">
    <source>
        <dbReference type="Proteomes" id="UP001566476"/>
    </source>
</evidence>
<feature type="compositionally biased region" description="Gly residues" evidence="5">
    <location>
        <begin position="313"/>
        <end position="322"/>
    </location>
</feature>
<name>A0ABV4I400_9ACTN</name>
<dbReference type="InterPro" id="IPR041542">
    <property type="entry name" value="GH43_C2"/>
</dbReference>
<dbReference type="InterPro" id="IPR006710">
    <property type="entry name" value="Glyco_hydro_43"/>
</dbReference>
<dbReference type="Gene3D" id="2.60.120.200">
    <property type="match status" value="1"/>
</dbReference>
<evidence type="ECO:0000256" key="1">
    <source>
        <dbReference type="ARBA" id="ARBA00009865"/>
    </source>
</evidence>
<dbReference type="PANTHER" id="PTHR42812:SF12">
    <property type="entry name" value="BETA-XYLOSIDASE-RELATED"/>
    <property type="match status" value="1"/>
</dbReference>
<dbReference type="InterPro" id="IPR013320">
    <property type="entry name" value="ConA-like_dom_sf"/>
</dbReference>
<gene>
    <name evidence="7" type="ORF">AB2L28_07150</name>
</gene>
<dbReference type="Pfam" id="PF17851">
    <property type="entry name" value="GH43_C2"/>
    <property type="match status" value="1"/>
</dbReference>